<dbReference type="EMBL" id="CAJOBC010005978">
    <property type="protein sequence ID" value="CAF3882361.1"/>
    <property type="molecule type" value="Genomic_DNA"/>
</dbReference>
<dbReference type="Proteomes" id="UP000663829">
    <property type="component" value="Unassembled WGS sequence"/>
</dbReference>
<protein>
    <submittedName>
        <fullName evidence="1">Uncharacterized protein</fullName>
    </submittedName>
</protein>
<name>A0A814QD05_9BILA</name>
<evidence type="ECO:0000313" key="3">
    <source>
        <dbReference type="Proteomes" id="UP000663829"/>
    </source>
</evidence>
<comment type="caution">
    <text evidence="1">The sequence shown here is derived from an EMBL/GenBank/DDBJ whole genome shotgun (WGS) entry which is preliminary data.</text>
</comment>
<dbReference type="EMBL" id="CAJNOQ010005978">
    <property type="protein sequence ID" value="CAF1118659.1"/>
    <property type="molecule type" value="Genomic_DNA"/>
</dbReference>
<organism evidence="1 3">
    <name type="scientific">Didymodactylos carnosus</name>
    <dbReference type="NCBI Taxonomy" id="1234261"/>
    <lineage>
        <taxon>Eukaryota</taxon>
        <taxon>Metazoa</taxon>
        <taxon>Spiralia</taxon>
        <taxon>Gnathifera</taxon>
        <taxon>Rotifera</taxon>
        <taxon>Eurotatoria</taxon>
        <taxon>Bdelloidea</taxon>
        <taxon>Philodinida</taxon>
        <taxon>Philodinidae</taxon>
        <taxon>Didymodactylos</taxon>
    </lineage>
</organism>
<keyword evidence="3" id="KW-1185">Reference proteome</keyword>
<sequence length="74" mass="8865">MDSRRKGDLIRTLLEQKLINWQSKEQFDMSDTDLSYIEFDQTLDGLRLENVRLDNPKFVNLHLSKCVTYLKIQF</sequence>
<evidence type="ECO:0000313" key="1">
    <source>
        <dbReference type="EMBL" id="CAF1118659.1"/>
    </source>
</evidence>
<dbReference type="AlphaFoldDB" id="A0A814QD05"/>
<dbReference type="Proteomes" id="UP000681722">
    <property type="component" value="Unassembled WGS sequence"/>
</dbReference>
<gene>
    <name evidence="1" type="ORF">GPM918_LOCUS19580</name>
    <name evidence="2" type="ORF">SRO942_LOCUS19577</name>
</gene>
<accession>A0A814QD05</accession>
<reference evidence="1" key="1">
    <citation type="submission" date="2021-02" db="EMBL/GenBank/DDBJ databases">
        <authorList>
            <person name="Nowell W R."/>
        </authorList>
    </citation>
    <scope>NUCLEOTIDE SEQUENCE</scope>
</reference>
<proteinExistence type="predicted"/>
<evidence type="ECO:0000313" key="2">
    <source>
        <dbReference type="EMBL" id="CAF3882361.1"/>
    </source>
</evidence>